<keyword evidence="3" id="KW-1185">Reference proteome</keyword>
<proteinExistence type="predicted"/>
<organism evidence="2 3">
    <name type="scientific">Anoxynatronum buryatiense</name>
    <dbReference type="NCBI Taxonomy" id="489973"/>
    <lineage>
        <taxon>Bacteria</taxon>
        <taxon>Bacillati</taxon>
        <taxon>Bacillota</taxon>
        <taxon>Clostridia</taxon>
        <taxon>Eubacteriales</taxon>
        <taxon>Clostridiaceae</taxon>
        <taxon>Anoxynatronum</taxon>
    </lineage>
</organism>
<feature type="transmembrane region" description="Helical" evidence="1">
    <location>
        <begin position="62"/>
        <end position="83"/>
    </location>
</feature>
<dbReference type="EMBL" id="FXUF01000011">
    <property type="protein sequence ID" value="SMP63869.1"/>
    <property type="molecule type" value="Genomic_DNA"/>
</dbReference>
<keyword evidence="1" id="KW-0472">Membrane</keyword>
<dbReference type="AlphaFoldDB" id="A0AA45WXE9"/>
<comment type="caution">
    <text evidence="2">The sequence shown here is derived from an EMBL/GenBank/DDBJ whole genome shotgun (WGS) entry which is preliminary data.</text>
</comment>
<reference evidence="2" key="1">
    <citation type="submission" date="2017-05" db="EMBL/GenBank/DDBJ databases">
        <authorList>
            <person name="Varghese N."/>
            <person name="Submissions S."/>
        </authorList>
    </citation>
    <scope>NUCLEOTIDE SEQUENCE</scope>
    <source>
        <strain evidence="2">Su22</strain>
    </source>
</reference>
<gene>
    <name evidence="2" type="ORF">SAMN06296020_11166</name>
</gene>
<evidence type="ECO:0000313" key="2">
    <source>
        <dbReference type="EMBL" id="SMP63869.1"/>
    </source>
</evidence>
<accession>A0AA45WXE9</accession>
<evidence type="ECO:0000256" key="1">
    <source>
        <dbReference type="SAM" id="Phobius"/>
    </source>
</evidence>
<keyword evidence="1" id="KW-0812">Transmembrane</keyword>
<evidence type="ECO:0000313" key="3">
    <source>
        <dbReference type="Proteomes" id="UP001158066"/>
    </source>
</evidence>
<name>A0AA45WXE9_9CLOT</name>
<dbReference type="Proteomes" id="UP001158066">
    <property type="component" value="Unassembled WGS sequence"/>
</dbReference>
<protein>
    <recommendedName>
        <fullName evidence="4">DUF4367 domain-containing protein</fullName>
    </recommendedName>
</protein>
<keyword evidence="1" id="KW-1133">Transmembrane helix</keyword>
<sequence length="269" mass="31214">MEDIFEMADYHDAQQVETECIKKEEAEKISPSENMFEEIHRSIQHRNKEEHYMKSAKRTKKILVAFILAVLTTATCFAASQIISITSVPGYAFNKFESYPSDKQMQKAAEFLPKYVEQFENGYAFEEAFVGKLEGKDEGKNQVAMIKSAEFTYMKGDSELYLYVMEKPQNSTEFPPLEGEEIALTDAQTVFYDDYLNKFKPGDYVMTEQDKIDEANGTYVFSFGEDFDFIKHIQMIEWEEDGIRYSLNCLDEKLTKEALLEMAEEIIKK</sequence>
<evidence type="ECO:0008006" key="4">
    <source>
        <dbReference type="Google" id="ProtNLM"/>
    </source>
</evidence>